<evidence type="ECO:0000313" key="3">
    <source>
        <dbReference type="Proteomes" id="UP001234178"/>
    </source>
</evidence>
<name>A0ABR0AEH3_9CRUS</name>
<accession>A0ABR0AEH3</accession>
<feature type="region of interest" description="Disordered" evidence="1">
    <location>
        <begin position="1"/>
        <end position="24"/>
    </location>
</feature>
<feature type="region of interest" description="Disordered" evidence="1">
    <location>
        <begin position="41"/>
        <end position="85"/>
    </location>
</feature>
<keyword evidence="3" id="KW-1185">Reference proteome</keyword>
<proteinExistence type="predicted"/>
<organism evidence="2 3">
    <name type="scientific">Daphnia magna</name>
    <dbReference type="NCBI Taxonomy" id="35525"/>
    <lineage>
        <taxon>Eukaryota</taxon>
        <taxon>Metazoa</taxon>
        <taxon>Ecdysozoa</taxon>
        <taxon>Arthropoda</taxon>
        <taxon>Crustacea</taxon>
        <taxon>Branchiopoda</taxon>
        <taxon>Diplostraca</taxon>
        <taxon>Cladocera</taxon>
        <taxon>Anomopoda</taxon>
        <taxon>Daphniidae</taxon>
        <taxon>Daphnia</taxon>
    </lineage>
</organism>
<feature type="compositionally biased region" description="Low complexity" evidence="1">
    <location>
        <begin position="46"/>
        <end position="68"/>
    </location>
</feature>
<protein>
    <submittedName>
        <fullName evidence="2">Uncharacterized protein</fullName>
    </submittedName>
</protein>
<sequence length="127" mass="12664">MLHSGTLDQDGRMEGGVSLSHGPPVVVGQLGSASAANLYGVGGPRSTTSASTSSSSSQSPPIAPIVSSGSTAGGKMSGSTSNGGRKYQCKMCPQLTNKNVGFLFTGRDGGTGCVDYCDLLGDLLCLC</sequence>
<reference evidence="2 3" key="1">
    <citation type="journal article" date="2023" name="Nucleic Acids Res.">
        <title>The hologenome of Daphnia magna reveals possible DNA methylation and microbiome-mediated evolution of the host genome.</title>
        <authorList>
            <person name="Chaturvedi A."/>
            <person name="Li X."/>
            <person name="Dhandapani V."/>
            <person name="Marshall H."/>
            <person name="Kissane S."/>
            <person name="Cuenca-Cambronero M."/>
            <person name="Asole G."/>
            <person name="Calvet F."/>
            <person name="Ruiz-Romero M."/>
            <person name="Marangio P."/>
            <person name="Guigo R."/>
            <person name="Rago D."/>
            <person name="Mirbahai L."/>
            <person name="Eastwood N."/>
            <person name="Colbourne J.K."/>
            <person name="Zhou J."/>
            <person name="Mallon E."/>
            <person name="Orsini L."/>
        </authorList>
    </citation>
    <scope>NUCLEOTIDE SEQUENCE [LARGE SCALE GENOMIC DNA]</scope>
    <source>
        <strain evidence="2">LRV0_1</strain>
    </source>
</reference>
<evidence type="ECO:0000256" key="1">
    <source>
        <dbReference type="SAM" id="MobiDB-lite"/>
    </source>
</evidence>
<dbReference type="Proteomes" id="UP001234178">
    <property type="component" value="Unassembled WGS sequence"/>
</dbReference>
<gene>
    <name evidence="2" type="ORF">OUZ56_008929</name>
</gene>
<dbReference type="EMBL" id="JAOYFB010000037">
    <property type="protein sequence ID" value="KAK4023524.1"/>
    <property type="molecule type" value="Genomic_DNA"/>
</dbReference>
<comment type="caution">
    <text evidence="2">The sequence shown here is derived from an EMBL/GenBank/DDBJ whole genome shotgun (WGS) entry which is preliminary data.</text>
</comment>
<evidence type="ECO:0000313" key="2">
    <source>
        <dbReference type="EMBL" id="KAK4023524.1"/>
    </source>
</evidence>